<keyword evidence="3" id="KW-1185">Reference proteome</keyword>
<dbReference type="Proteomes" id="UP001595604">
    <property type="component" value="Unassembled WGS sequence"/>
</dbReference>
<reference evidence="3" key="1">
    <citation type="journal article" date="2019" name="Int. J. Syst. Evol. Microbiol.">
        <title>The Global Catalogue of Microorganisms (GCM) 10K type strain sequencing project: providing services to taxonomists for standard genome sequencing and annotation.</title>
        <authorList>
            <consortium name="The Broad Institute Genomics Platform"/>
            <consortium name="The Broad Institute Genome Sequencing Center for Infectious Disease"/>
            <person name="Wu L."/>
            <person name="Ma J."/>
        </authorList>
    </citation>
    <scope>NUCLEOTIDE SEQUENCE [LARGE SCALE GENOMIC DNA]</scope>
    <source>
        <strain evidence="3">KCTC 42984</strain>
    </source>
</reference>
<name>A0ABV7IV66_9SPHN</name>
<keyword evidence="1" id="KW-1133">Transmembrane helix</keyword>
<keyword evidence="1" id="KW-0812">Transmembrane</keyword>
<keyword evidence="1" id="KW-0472">Membrane</keyword>
<evidence type="ECO:0000313" key="3">
    <source>
        <dbReference type="Proteomes" id="UP001595604"/>
    </source>
</evidence>
<dbReference type="RefSeq" id="WP_379510218.1">
    <property type="nucleotide sequence ID" value="NZ_JBHRTQ010000009.1"/>
</dbReference>
<protein>
    <recommendedName>
        <fullName evidence="4">Mechanosensitive ion channel protein MscS</fullName>
    </recommendedName>
</protein>
<feature type="transmembrane region" description="Helical" evidence="1">
    <location>
        <begin position="132"/>
        <end position="153"/>
    </location>
</feature>
<gene>
    <name evidence="2" type="ORF">ACFOD9_11305</name>
</gene>
<evidence type="ECO:0008006" key="4">
    <source>
        <dbReference type="Google" id="ProtNLM"/>
    </source>
</evidence>
<feature type="transmembrane region" description="Helical" evidence="1">
    <location>
        <begin position="44"/>
        <end position="66"/>
    </location>
</feature>
<sequence>MDGILAWWIAIAVVALIYRDLIGQALRRMNLQFLAKTWKLVCRLLWSAPIWLTLTVFSSALLHEIFPGEPVYIFSGSWIVVVPALVWGVVIGWIMLAGLTGSQSAVEGDTIDRRIDALFAKVGAGLGRVMRYGAWLVAAGVAVGAIVLVSLWANQSIADMSTNEAIIVGAVIVAIAVSSTRRA</sequence>
<feature type="transmembrane region" description="Helical" evidence="1">
    <location>
        <begin position="165"/>
        <end position="181"/>
    </location>
</feature>
<evidence type="ECO:0000256" key="1">
    <source>
        <dbReference type="SAM" id="Phobius"/>
    </source>
</evidence>
<dbReference type="EMBL" id="JBHRTQ010000009">
    <property type="protein sequence ID" value="MFC3174838.1"/>
    <property type="molecule type" value="Genomic_DNA"/>
</dbReference>
<evidence type="ECO:0000313" key="2">
    <source>
        <dbReference type="EMBL" id="MFC3174838.1"/>
    </source>
</evidence>
<comment type="caution">
    <text evidence="2">The sequence shown here is derived from an EMBL/GenBank/DDBJ whole genome shotgun (WGS) entry which is preliminary data.</text>
</comment>
<accession>A0ABV7IV66</accession>
<feature type="transmembrane region" description="Helical" evidence="1">
    <location>
        <begin position="6"/>
        <end position="23"/>
    </location>
</feature>
<organism evidence="2 3">
    <name type="scientific">Novosphingobium bradum</name>
    <dbReference type="NCBI Taxonomy" id="1737444"/>
    <lineage>
        <taxon>Bacteria</taxon>
        <taxon>Pseudomonadati</taxon>
        <taxon>Pseudomonadota</taxon>
        <taxon>Alphaproteobacteria</taxon>
        <taxon>Sphingomonadales</taxon>
        <taxon>Sphingomonadaceae</taxon>
        <taxon>Novosphingobium</taxon>
    </lineage>
</organism>
<proteinExistence type="predicted"/>
<feature type="transmembrane region" description="Helical" evidence="1">
    <location>
        <begin position="72"/>
        <end position="96"/>
    </location>
</feature>